<evidence type="ECO:0000256" key="11">
    <source>
        <dbReference type="SAM" id="SignalP"/>
    </source>
</evidence>
<dbReference type="EC" id="2.7.13.3" evidence="2"/>
<proteinExistence type="predicted"/>
<organism evidence="13 14">
    <name type="scientific">Nonomuraea cypriaca</name>
    <dbReference type="NCBI Taxonomy" id="1187855"/>
    <lineage>
        <taxon>Bacteria</taxon>
        <taxon>Bacillati</taxon>
        <taxon>Actinomycetota</taxon>
        <taxon>Actinomycetes</taxon>
        <taxon>Streptosporangiales</taxon>
        <taxon>Streptosporangiaceae</taxon>
        <taxon>Nonomuraea</taxon>
    </lineage>
</organism>
<keyword evidence="8" id="KW-0902">Two-component regulatory system</keyword>
<keyword evidence="11" id="KW-0732">Signal</keyword>
<evidence type="ECO:0000256" key="3">
    <source>
        <dbReference type="ARBA" id="ARBA00022553"/>
    </source>
</evidence>
<dbReference type="InterPro" id="IPR003660">
    <property type="entry name" value="HAMP_dom"/>
</dbReference>
<evidence type="ECO:0000256" key="5">
    <source>
        <dbReference type="ARBA" id="ARBA00022692"/>
    </source>
</evidence>
<feature type="transmembrane region" description="Helical" evidence="10">
    <location>
        <begin position="135"/>
        <end position="158"/>
    </location>
</feature>
<dbReference type="AlphaFoldDB" id="A0A931F4R7"/>
<evidence type="ECO:0000259" key="12">
    <source>
        <dbReference type="PROSITE" id="PS50885"/>
    </source>
</evidence>
<dbReference type="RefSeq" id="WP_195900299.1">
    <property type="nucleotide sequence ID" value="NZ_JADOGI010000158.1"/>
</dbReference>
<evidence type="ECO:0000256" key="9">
    <source>
        <dbReference type="SAM" id="MobiDB-lite"/>
    </source>
</evidence>
<dbReference type="GO" id="GO:0000160">
    <property type="term" value="P:phosphorelay signal transduction system"/>
    <property type="evidence" value="ECO:0007669"/>
    <property type="project" value="UniProtKB-KW"/>
</dbReference>
<dbReference type="Proteomes" id="UP000605361">
    <property type="component" value="Unassembled WGS sequence"/>
</dbReference>
<keyword evidence="10" id="KW-0472">Membrane</keyword>
<keyword evidence="14" id="KW-1185">Reference proteome</keyword>
<dbReference type="GO" id="GO:0004673">
    <property type="term" value="F:protein histidine kinase activity"/>
    <property type="evidence" value="ECO:0007669"/>
    <property type="project" value="UniProtKB-EC"/>
</dbReference>
<keyword evidence="4" id="KW-0808">Transferase</keyword>
<evidence type="ECO:0000256" key="8">
    <source>
        <dbReference type="ARBA" id="ARBA00023012"/>
    </source>
</evidence>
<feature type="domain" description="HAMP" evidence="12">
    <location>
        <begin position="159"/>
        <end position="212"/>
    </location>
</feature>
<dbReference type="PANTHER" id="PTHR45436">
    <property type="entry name" value="SENSOR HISTIDINE KINASE YKOH"/>
    <property type="match status" value="1"/>
</dbReference>
<feature type="chain" id="PRO_5039432908" description="histidine kinase" evidence="11">
    <location>
        <begin position="19"/>
        <end position="278"/>
    </location>
</feature>
<keyword evidence="5 10" id="KW-0812">Transmembrane</keyword>
<evidence type="ECO:0000313" key="13">
    <source>
        <dbReference type="EMBL" id="MBF8191391.1"/>
    </source>
</evidence>
<protein>
    <recommendedName>
        <fullName evidence="2">histidine kinase</fullName>
        <ecNumber evidence="2">2.7.13.3</ecNumber>
    </recommendedName>
</protein>
<keyword evidence="3" id="KW-0597">Phosphoprotein</keyword>
<sequence>MIVSLLALVVLAPLGATAGLAVRHIAAEHLYAQAEDVAGQWIAAARTAPSAAFPDPLPASGDVSLIQIIDDHGTVLATSAAARGRAPLTSLRPTPDDPVKHVSDGRYMVVAVLSGSTPVVLAARDIPGVLRGHRLEYLLAGLVLALAAGAGTGTWAVVGRALRPVEAMRAQLAQITLDNLSRRLPVPSGHGELAELAHTANGALARLDEEVLRQRRRLAALEARVPQPAAGGEPRHSHREPAAGQCREPARPAAEAAELARNSKHKASKARTATAAVP</sequence>
<keyword evidence="7 10" id="KW-1133">Transmembrane helix</keyword>
<feature type="signal peptide" evidence="11">
    <location>
        <begin position="1"/>
        <end position="18"/>
    </location>
</feature>
<gene>
    <name evidence="13" type="ORF">ITP53_37975</name>
</gene>
<dbReference type="CDD" id="cd06225">
    <property type="entry name" value="HAMP"/>
    <property type="match status" value="1"/>
</dbReference>
<dbReference type="Pfam" id="PF00672">
    <property type="entry name" value="HAMP"/>
    <property type="match status" value="1"/>
</dbReference>
<dbReference type="GO" id="GO:0005886">
    <property type="term" value="C:plasma membrane"/>
    <property type="evidence" value="ECO:0007669"/>
    <property type="project" value="TreeGrafter"/>
</dbReference>
<dbReference type="SMART" id="SM00304">
    <property type="entry name" value="HAMP"/>
    <property type="match status" value="1"/>
</dbReference>
<evidence type="ECO:0000256" key="7">
    <source>
        <dbReference type="ARBA" id="ARBA00022989"/>
    </source>
</evidence>
<evidence type="ECO:0000256" key="2">
    <source>
        <dbReference type="ARBA" id="ARBA00012438"/>
    </source>
</evidence>
<feature type="compositionally biased region" description="Low complexity" evidence="9">
    <location>
        <begin position="251"/>
        <end position="260"/>
    </location>
</feature>
<keyword evidence="6" id="KW-0418">Kinase</keyword>
<evidence type="ECO:0000256" key="10">
    <source>
        <dbReference type="SAM" id="Phobius"/>
    </source>
</evidence>
<evidence type="ECO:0000256" key="1">
    <source>
        <dbReference type="ARBA" id="ARBA00000085"/>
    </source>
</evidence>
<dbReference type="InterPro" id="IPR050428">
    <property type="entry name" value="TCS_sensor_his_kinase"/>
</dbReference>
<accession>A0A931F4R7</accession>
<evidence type="ECO:0000313" key="14">
    <source>
        <dbReference type="Proteomes" id="UP000605361"/>
    </source>
</evidence>
<feature type="region of interest" description="Disordered" evidence="9">
    <location>
        <begin position="222"/>
        <end position="278"/>
    </location>
</feature>
<dbReference type="EMBL" id="JADOGI010000158">
    <property type="protein sequence ID" value="MBF8191391.1"/>
    <property type="molecule type" value="Genomic_DNA"/>
</dbReference>
<comment type="catalytic activity">
    <reaction evidence="1">
        <text>ATP + protein L-histidine = ADP + protein N-phospho-L-histidine.</text>
        <dbReference type="EC" id="2.7.13.3"/>
    </reaction>
</comment>
<evidence type="ECO:0000256" key="4">
    <source>
        <dbReference type="ARBA" id="ARBA00022679"/>
    </source>
</evidence>
<dbReference type="PROSITE" id="PS50885">
    <property type="entry name" value="HAMP"/>
    <property type="match status" value="1"/>
</dbReference>
<dbReference type="PANTHER" id="PTHR45436:SF5">
    <property type="entry name" value="SENSOR HISTIDINE KINASE TRCS"/>
    <property type="match status" value="1"/>
</dbReference>
<comment type="caution">
    <text evidence="13">The sequence shown here is derived from an EMBL/GenBank/DDBJ whole genome shotgun (WGS) entry which is preliminary data.</text>
</comment>
<name>A0A931F4R7_9ACTN</name>
<reference evidence="13" key="1">
    <citation type="submission" date="2020-11" db="EMBL/GenBank/DDBJ databases">
        <title>Whole-genome analyses of Nonomuraea sp. K274.</title>
        <authorList>
            <person name="Veyisoglu A."/>
        </authorList>
    </citation>
    <scope>NUCLEOTIDE SEQUENCE</scope>
    <source>
        <strain evidence="13">K274</strain>
    </source>
</reference>
<evidence type="ECO:0000256" key="6">
    <source>
        <dbReference type="ARBA" id="ARBA00022777"/>
    </source>
</evidence>
<dbReference type="Gene3D" id="6.10.340.10">
    <property type="match status" value="1"/>
</dbReference>